<dbReference type="GO" id="GO:0005911">
    <property type="term" value="C:cell-cell junction"/>
    <property type="evidence" value="ECO:0007669"/>
    <property type="project" value="TreeGrafter"/>
</dbReference>
<keyword evidence="9 14" id="KW-1133">Transmembrane helix</keyword>
<keyword evidence="3 14" id="KW-0812">Transmembrane</keyword>
<proteinExistence type="predicted"/>
<gene>
    <name evidence="17" type="ORF">BIW11_01086</name>
</gene>
<dbReference type="InterPro" id="IPR002126">
    <property type="entry name" value="Cadherin-like_dom"/>
</dbReference>
<reference evidence="17 18" key="1">
    <citation type="journal article" date="2017" name="Gigascience">
        <title>Draft genome of the honey bee ectoparasitic mite, Tropilaelaps mercedesae, is shaped by the parasitic life history.</title>
        <authorList>
            <person name="Dong X."/>
            <person name="Armstrong S.D."/>
            <person name="Xia D."/>
            <person name="Makepeace B.L."/>
            <person name="Darby A.C."/>
            <person name="Kadowaki T."/>
        </authorList>
    </citation>
    <scope>NUCLEOTIDE SEQUENCE [LARGE SCALE GENOMIC DNA]</scope>
    <source>
        <strain evidence="17">Wuxi-XJTLU</strain>
    </source>
</reference>
<keyword evidence="5 15" id="KW-0732">Signal</keyword>
<name>A0A1V9XJN1_9ACAR</name>
<evidence type="ECO:0000256" key="9">
    <source>
        <dbReference type="ARBA" id="ARBA00022989"/>
    </source>
</evidence>
<feature type="chain" id="PRO_5013139508" evidence="15">
    <location>
        <begin position="25"/>
        <end position="726"/>
    </location>
</feature>
<evidence type="ECO:0000256" key="10">
    <source>
        <dbReference type="ARBA" id="ARBA00023136"/>
    </source>
</evidence>
<dbReference type="PANTHER" id="PTHR24025">
    <property type="entry name" value="DESMOGLEIN FAMILY MEMBER"/>
    <property type="match status" value="1"/>
</dbReference>
<comment type="subcellular location">
    <subcellularLocation>
        <location evidence="1">Cell membrane</location>
        <topology evidence="1">Single-pass type I membrane protein</topology>
    </subcellularLocation>
</comment>
<dbReference type="STRING" id="418985.A0A1V9XJN1"/>
<keyword evidence="8" id="KW-0130">Cell adhesion</keyword>
<evidence type="ECO:0000256" key="15">
    <source>
        <dbReference type="SAM" id="SignalP"/>
    </source>
</evidence>
<evidence type="ECO:0000256" key="5">
    <source>
        <dbReference type="ARBA" id="ARBA00022729"/>
    </source>
</evidence>
<dbReference type="GO" id="GO:0005886">
    <property type="term" value="C:plasma membrane"/>
    <property type="evidence" value="ECO:0007669"/>
    <property type="project" value="UniProtKB-SubCell"/>
</dbReference>
<evidence type="ECO:0000256" key="1">
    <source>
        <dbReference type="ARBA" id="ARBA00004251"/>
    </source>
</evidence>
<feature type="domain" description="Cadherin" evidence="16">
    <location>
        <begin position="22"/>
        <end position="134"/>
    </location>
</feature>
<evidence type="ECO:0000259" key="16">
    <source>
        <dbReference type="PROSITE" id="PS50268"/>
    </source>
</evidence>
<feature type="signal peptide" evidence="15">
    <location>
        <begin position="1"/>
        <end position="24"/>
    </location>
</feature>
<feature type="region of interest" description="Disordered" evidence="13">
    <location>
        <begin position="602"/>
        <end position="629"/>
    </location>
</feature>
<evidence type="ECO:0000256" key="11">
    <source>
        <dbReference type="ARBA" id="ARBA00023180"/>
    </source>
</evidence>
<dbReference type="SUPFAM" id="SSF49313">
    <property type="entry name" value="Cadherin-like"/>
    <property type="match status" value="4"/>
</dbReference>
<keyword evidence="18" id="KW-1185">Reference proteome</keyword>
<protein>
    <submittedName>
        <fullName evidence="17">Protocadherin Fat 1-like</fullName>
    </submittedName>
</protein>
<organism evidence="17 18">
    <name type="scientific">Tropilaelaps mercedesae</name>
    <dbReference type="NCBI Taxonomy" id="418985"/>
    <lineage>
        <taxon>Eukaryota</taxon>
        <taxon>Metazoa</taxon>
        <taxon>Ecdysozoa</taxon>
        <taxon>Arthropoda</taxon>
        <taxon>Chelicerata</taxon>
        <taxon>Arachnida</taxon>
        <taxon>Acari</taxon>
        <taxon>Parasitiformes</taxon>
        <taxon>Mesostigmata</taxon>
        <taxon>Gamasina</taxon>
        <taxon>Dermanyssoidea</taxon>
        <taxon>Laelapidae</taxon>
        <taxon>Tropilaelaps</taxon>
    </lineage>
</organism>
<dbReference type="InParanoid" id="A0A1V9XJN1"/>
<evidence type="ECO:0000256" key="4">
    <source>
        <dbReference type="ARBA" id="ARBA00022723"/>
    </source>
</evidence>
<dbReference type="FunFam" id="2.60.40.60:FF:000123">
    <property type="entry name" value="Protocadherin beta 4"/>
    <property type="match status" value="1"/>
</dbReference>
<dbReference type="GO" id="GO:0007156">
    <property type="term" value="P:homophilic cell adhesion via plasma membrane adhesion molecules"/>
    <property type="evidence" value="ECO:0007669"/>
    <property type="project" value="InterPro"/>
</dbReference>
<sequence length="726" mass="80593">MLRTNGRDIVLRLLLILAAAGVHAQEKDNNLCYLSSGASSVTFTVSEDLQIGSEIGVINVFGEVGKEITLSIENTDAMSFRDKTLILQKQLDKEGDTGLRDLSVEALCSPQNDLSISIPIKIIVTDVNDNAPVFLGTPYVLNVSEATVPGSIVSQGLIRAIDADQPGSYSTVEYFIERSEHSKYLAFENSLDGTLTLLEKLDYETVPSFNVTIRAQDQGNPPMVSRINLTVYVLDADDQNPRFLHERYLLNLPPDPKLREPLEVLPSRIQATDPDEGLRAPIKYSLSSNKAEYSYFDIDPYSGQVTLTRRLPGNTPLPIVLVVRATQRNDEEKFSLTTLTVASSEFLPHELKFFQREYTVPLVESTPPGQVILRLQTTKSTENNLRFQLVEADNDRQLATFSIGAKGEIYLQKSVDYEMRRGYILTAFVSDGKDRDSTKINVTILNANDNDPVFEFPQYSFVMPNTAKSGELVGRVKCTDGDRDDKVSYALEGPNSNAFYINDRGEIRLKNVDQVNVTSHMVVVATDSGVPPRKSTSLVTVRLPEIASASGLFRNSALVLPAAFGVILGVLVLIIITMVFYILKNKKYRNHLPVVIDGNGLNGHGPPPPRPTLEPNKINVPKKPPGVENPMFASEREDTWSTSEQEVAHEGFQRLVTRPPGNSRTPRLPISGTTSRIQWPLGSIPRRVKKLSWEDEFANETALDPDVSVAPYHHPKPNPKEITVYF</sequence>
<dbReference type="Pfam" id="PF00028">
    <property type="entry name" value="Cadherin"/>
    <property type="match status" value="2"/>
</dbReference>
<feature type="region of interest" description="Disordered" evidence="13">
    <location>
        <begin position="707"/>
        <end position="726"/>
    </location>
</feature>
<dbReference type="SMART" id="SM00112">
    <property type="entry name" value="CA"/>
    <property type="match status" value="5"/>
</dbReference>
<dbReference type="GO" id="GO:0005509">
    <property type="term" value="F:calcium ion binding"/>
    <property type="evidence" value="ECO:0007669"/>
    <property type="project" value="UniProtKB-UniRule"/>
</dbReference>
<evidence type="ECO:0000256" key="12">
    <source>
        <dbReference type="PROSITE-ProRule" id="PRU00043"/>
    </source>
</evidence>
<dbReference type="FunCoup" id="A0A1V9XJN1">
    <property type="interactions" value="54"/>
</dbReference>
<evidence type="ECO:0000256" key="2">
    <source>
        <dbReference type="ARBA" id="ARBA00022475"/>
    </source>
</evidence>
<dbReference type="PRINTS" id="PR00205">
    <property type="entry name" value="CADHERIN"/>
</dbReference>
<keyword evidence="6" id="KW-0677">Repeat</keyword>
<evidence type="ECO:0000313" key="18">
    <source>
        <dbReference type="Proteomes" id="UP000192247"/>
    </source>
</evidence>
<keyword evidence="7 12" id="KW-0106">Calcium</keyword>
<dbReference type="PANTHER" id="PTHR24025:SF23">
    <property type="entry name" value="NEURAL-CADHERIN"/>
    <property type="match status" value="1"/>
</dbReference>
<dbReference type="PROSITE" id="PS50268">
    <property type="entry name" value="CADHERIN_2"/>
    <property type="match status" value="5"/>
</dbReference>
<keyword evidence="10 14" id="KW-0472">Membrane</keyword>
<feature type="domain" description="Cadherin" evidence="16">
    <location>
        <begin position="354"/>
        <end position="454"/>
    </location>
</feature>
<dbReference type="EMBL" id="MNPL01009420">
    <property type="protein sequence ID" value="OQR73735.1"/>
    <property type="molecule type" value="Genomic_DNA"/>
</dbReference>
<accession>A0A1V9XJN1</accession>
<dbReference type="OrthoDB" id="6250271at2759"/>
<dbReference type="Gene3D" id="2.60.40.60">
    <property type="entry name" value="Cadherins"/>
    <property type="match status" value="5"/>
</dbReference>
<feature type="domain" description="Cadherin" evidence="16">
    <location>
        <begin position="135"/>
        <end position="243"/>
    </location>
</feature>
<comment type="caution">
    <text evidence="17">The sequence shown here is derived from an EMBL/GenBank/DDBJ whole genome shotgun (WGS) entry which is preliminary data.</text>
</comment>
<evidence type="ECO:0000256" key="14">
    <source>
        <dbReference type="SAM" id="Phobius"/>
    </source>
</evidence>
<dbReference type="InterPro" id="IPR050971">
    <property type="entry name" value="Cadherin-domain_protein"/>
</dbReference>
<evidence type="ECO:0000256" key="7">
    <source>
        <dbReference type="ARBA" id="ARBA00022837"/>
    </source>
</evidence>
<feature type="domain" description="Cadherin" evidence="16">
    <location>
        <begin position="244"/>
        <end position="363"/>
    </location>
</feature>
<dbReference type="Proteomes" id="UP000192247">
    <property type="component" value="Unassembled WGS sequence"/>
</dbReference>
<evidence type="ECO:0000256" key="8">
    <source>
        <dbReference type="ARBA" id="ARBA00022889"/>
    </source>
</evidence>
<keyword evidence="2" id="KW-1003">Cell membrane</keyword>
<evidence type="ECO:0000256" key="13">
    <source>
        <dbReference type="SAM" id="MobiDB-lite"/>
    </source>
</evidence>
<feature type="domain" description="Cadherin" evidence="16">
    <location>
        <begin position="455"/>
        <end position="553"/>
    </location>
</feature>
<feature type="transmembrane region" description="Helical" evidence="14">
    <location>
        <begin position="558"/>
        <end position="583"/>
    </location>
</feature>
<dbReference type="CDD" id="cd11304">
    <property type="entry name" value="Cadherin_repeat"/>
    <property type="match status" value="5"/>
</dbReference>
<dbReference type="PROSITE" id="PS00232">
    <property type="entry name" value="CADHERIN_1"/>
    <property type="match status" value="1"/>
</dbReference>
<dbReference type="InterPro" id="IPR015919">
    <property type="entry name" value="Cadherin-like_sf"/>
</dbReference>
<keyword evidence="4" id="KW-0479">Metal-binding</keyword>
<evidence type="ECO:0000256" key="3">
    <source>
        <dbReference type="ARBA" id="ARBA00022692"/>
    </source>
</evidence>
<dbReference type="InterPro" id="IPR020894">
    <property type="entry name" value="Cadherin_CS"/>
</dbReference>
<dbReference type="AlphaFoldDB" id="A0A1V9XJN1"/>
<evidence type="ECO:0000313" key="17">
    <source>
        <dbReference type="EMBL" id="OQR73735.1"/>
    </source>
</evidence>
<keyword evidence="11" id="KW-0325">Glycoprotein</keyword>
<evidence type="ECO:0000256" key="6">
    <source>
        <dbReference type="ARBA" id="ARBA00022737"/>
    </source>
</evidence>